<feature type="transmembrane region" description="Helical" evidence="5">
    <location>
        <begin position="80"/>
        <end position="100"/>
    </location>
</feature>
<evidence type="ECO:0000259" key="6">
    <source>
        <dbReference type="Pfam" id="PF04932"/>
    </source>
</evidence>
<protein>
    <submittedName>
        <fullName evidence="7">O-antigen ligase family protein</fullName>
    </submittedName>
</protein>
<feature type="transmembrane region" description="Helical" evidence="5">
    <location>
        <begin position="120"/>
        <end position="146"/>
    </location>
</feature>
<evidence type="ECO:0000256" key="2">
    <source>
        <dbReference type="ARBA" id="ARBA00022692"/>
    </source>
</evidence>
<dbReference type="RefSeq" id="WP_201635668.1">
    <property type="nucleotide sequence ID" value="NZ_CP068046.1"/>
</dbReference>
<dbReference type="InterPro" id="IPR007016">
    <property type="entry name" value="O-antigen_ligase-rel_domated"/>
</dbReference>
<keyword evidence="8" id="KW-1185">Reference proteome</keyword>
<dbReference type="Pfam" id="PF04932">
    <property type="entry name" value="Wzy_C"/>
    <property type="match status" value="1"/>
</dbReference>
<organism evidence="7 8">
    <name type="scientific">Devosia rhizoryzae</name>
    <dbReference type="NCBI Taxonomy" id="2774137"/>
    <lineage>
        <taxon>Bacteria</taxon>
        <taxon>Pseudomonadati</taxon>
        <taxon>Pseudomonadota</taxon>
        <taxon>Alphaproteobacteria</taxon>
        <taxon>Hyphomicrobiales</taxon>
        <taxon>Devosiaceae</taxon>
        <taxon>Devosia</taxon>
    </lineage>
</organism>
<dbReference type="EMBL" id="CP068046">
    <property type="protein sequence ID" value="QQR40378.1"/>
    <property type="molecule type" value="Genomic_DNA"/>
</dbReference>
<keyword evidence="2 5" id="KW-0812">Transmembrane</keyword>
<evidence type="ECO:0000256" key="1">
    <source>
        <dbReference type="ARBA" id="ARBA00004141"/>
    </source>
</evidence>
<keyword evidence="3 5" id="KW-1133">Transmembrane helix</keyword>
<evidence type="ECO:0000256" key="3">
    <source>
        <dbReference type="ARBA" id="ARBA00022989"/>
    </source>
</evidence>
<keyword evidence="4 5" id="KW-0472">Membrane</keyword>
<feature type="transmembrane region" description="Helical" evidence="5">
    <location>
        <begin position="153"/>
        <end position="173"/>
    </location>
</feature>
<accession>A0ABX7C9A2</accession>
<evidence type="ECO:0000256" key="4">
    <source>
        <dbReference type="ARBA" id="ARBA00023136"/>
    </source>
</evidence>
<keyword evidence="7" id="KW-0436">Ligase</keyword>
<reference evidence="7 8" key="1">
    <citation type="submission" date="2021-01" db="EMBL/GenBank/DDBJ databases">
        <title>Genome seq and assembly of Devosia sp. LEGU1.</title>
        <authorList>
            <person name="Chhetri G."/>
        </authorList>
    </citation>
    <scope>NUCLEOTIDE SEQUENCE [LARGE SCALE GENOMIC DNA]</scope>
    <source>
        <strain evidence="7 8">LEGU1</strain>
    </source>
</reference>
<feature type="transmembrane region" description="Helical" evidence="5">
    <location>
        <begin position="179"/>
        <end position="197"/>
    </location>
</feature>
<evidence type="ECO:0000256" key="5">
    <source>
        <dbReference type="SAM" id="Phobius"/>
    </source>
</evidence>
<proteinExistence type="predicted"/>
<dbReference type="GO" id="GO:0016874">
    <property type="term" value="F:ligase activity"/>
    <property type="evidence" value="ECO:0007669"/>
    <property type="project" value="UniProtKB-KW"/>
</dbReference>
<sequence length="348" mass="36903">MGAKVLIALLFMSRAKVSSTAVAILSVLLAMTLIGASVDAVNGQFSGVSTLRYLAFSLSLMLTICFVAPETVRAYCRYLVAVPLLVAAFHVVLAQAGALPSNGSRVFYVGGGHPNLGGEISAAAALAAAVAFTARWALPVLAVFFYSAMLMQARAALIVIVLIGAVVVVRAMVEGLPKGWLALLLLQMPLIAVILLISNWDFMASALDAVLLIDDPSRGVASGATGRYEHWKMGWDLFSQSPVLGTGLSVFETGETESPHNAFLFGLSQHGLASLGFWAVVGRAFLRSATRDPYFAATALSFAVLLTLNDRFINLNQYPFCFFALILIMGASVLRAPVSAVQTRLVQA</sequence>
<evidence type="ECO:0000313" key="8">
    <source>
        <dbReference type="Proteomes" id="UP000595857"/>
    </source>
</evidence>
<gene>
    <name evidence="7" type="ORF">JI748_05070</name>
</gene>
<evidence type="ECO:0000313" key="7">
    <source>
        <dbReference type="EMBL" id="QQR40378.1"/>
    </source>
</evidence>
<feature type="domain" description="O-antigen ligase-related" evidence="6">
    <location>
        <begin position="141"/>
        <end position="277"/>
    </location>
</feature>
<feature type="transmembrane region" description="Helical" evidence="5">
    <location>
        <begin position="315"/>
        <end position="334"/>
    </location>
</feature>
<feature type="transmembrane region" description="Helical" evidence="5">
    <location>
        <begin position="50"/>
        <end position="68"/>
    </location>
</feature>
<comment type="subcellular location">
    <subcellularLocation>
        <location evidence="1">Membrane</location>
        <topology evidence="1">Multi-pass membrane protein</topology>
    </subcellularLocation>
</comment>
<name>A0ABX7C9A2_9HYPH</name>
<dbReference type="Proteomes" id="UP000595857">
    <property type="component" value="Chromosome"/>
</dbReference>